<dbReference type="EMBL" id="AMGX01000019">
    <property type="protein sequence ID" value="EXJ66507.1"/>
    <property type="molecule type" value="Genomic_DNA"/>
</dbReference>
<dbReference type="RefSeq" id="XP_007748944.1">
    <property type="nucleotide sequence ID" value="XM_007750754.1"/>
</dbReference>
<proteinExistence type="predicted"/>
<dbReference type="GeneID" id="19194871"/>
<dbReference type="Proteomes" id="UP000019471">
    <property type="component" value="Unassembled WGS sequence"/>
</dbReference>
<comment type="caution">
    <text evidence="1">The sequence shown here is derived from an EMBL/GenBank/DDBJ whole genome shotgun (WGS) entry which is preliminary data.</text>
</comment>
<organism evidence="1 2">
    <name type="scientific">Cladophialophora psammophila CBS 110553</name>
    <dbReference type="NCBI Taxonomy" id="1182543"/>
    <lineage>
        <taxon>Eukaryota</taxon>
        <taxon>Fungi</taxon>
        <taxon>Dikarya</taxon>
        <taxon>Ascomycota</taxon>
        <taxon>Pezizomycotina</taxon>
        <taxon>Eurotiomycetes</taxon>
        <taxon>Chaetothyriomycetidae</taxon>
        <taxon>Chaetothyriales</taxon>
        <taxon>Herpotrichiellaceae</taxon>
        <taxon>Cladophialophora</taxon>
    </lineage>
</organism>
<dbReference type="HOGENOM" id="CLU_2413086_0_0_1"/>
<reference evidence="1 2" key="1">
    <citation type="submission" date="2013-03" db="EMBL/GenBank/DDBJ databases">
        <title>The Genome Sequence of Cladophialophora psammophila CBS 110553.</title>
        <authorList>
            <consortium name="The Broad Institute Genomics Platform"/>
            <person name="Cuomo C."/>
            <person name="de Hoog S."/>
            <person name="Gorbushina A."/>
            <person name="Walker B."/>
            <person name="Young S.K."/>
            <person name="Zeng Q."/>
            <person name="Gargeya S."/>
            <person name="Fitzgerald M."/>
            <person name="Haas B."/>
            <person name="Abouelleil A."/>
            <person name="Allen A.W."/>
            <person name="Alvarado L."/>
            <person name="Arachchi H.M."/>
            <person name="Berlin A.M."/>
            <person name="Chapman S.B."/>
            <person name="Gainer-Dewar J."/>
            <person name="Goldberg J."/>
            <person name="Griggs A."/>
            <person name="Gujja S."/>
            <person name="Hansen M."/>
            <person name="Howarth C."/>
            <person name="Imamovic A."/>
            <person name="Ireland A."/>
            <person name="Larimer J."/>
            <person name="McCowan C."/>
            <person name="Murphy C."/>
            <person name="Pearson M."/>
            <person name="Poon T.W."/>
            <person name="Priest M."/>
            <person name="Roberts A."/>
            <person name="Saif S."/>
            <person name="Shea T."/>
            <person name="Sisk P."/>
            <person name="Sykes S."/>
            <person name="Wortman J."/>
            <person name="Nusbaum C."/>
            <person name="Birren B."/>
        </authorList>
    </citation>
    <scope>NUCLEOTIDE SEQUENCE [LARGE SCALE GENOMIC DNA]</scope>
    <source>
        <strain evidence="1 2">CBS 110553</strain>
    </source>
</reference>
<accession>W9WEG0</accession>
<sequence>MSKPNLPVSCQQPFNTYHKAQYPCLTASTIKYNWCFICTVLALFANPNTNPCNASPLRPLQITTLVEAVITRPDSSIRINESKHELDFFPIS</sequence>
<keyword evidence="2" id="KW-1185">Reference proteome</keyword>
<name>W9WEG0_9EURO</name>
<gene>
    <name evidence="1" type="ORF">A1O5_10176</name>
</gene>
<evidence type="ECO:0000313" key="1">
    <source>
        <dbReference type="EMBL" id="EXJ66507.1"/>
    </source>
</evidence>
<evidence type="ECO:0000313" key="2">
    <source>
        <dbReference type="Proteomes" id="UP000019471"/>
    </source>
</evidence>
<protein>
    <submittedName>
        <fullName evidence="1">Uncharacterized protein</fullName>
    </submittedName>
</protein>
<dbReference type="AlphaFoldDB" id="W9WEG0"/>